<gene>
    <name evidence="2" type="ORF">NQ314_000038</name>
</gene>
<reference evidence="2" key="1">
    <citation type="journal article" date="2023" name="Insect Mol. Biol.">
        <title>Genome sequencing provides insights into the evolution of gene families encoding plant cell wall-degrading enzymes in longhorned beetles.</title>
        <authorList>
            <person name="Shin N.R."/>
            <person name="Okamura Y."/>
            <person name="Kirsch R."/>
            <person name="Pauchet Y."/>
        </authorList>
    </citation>
    <scope>NUCLEOTIDE SEQUENCE</scope>
    <source>
        <strain evidence="2">RBIC_L_NR</strain>
    </source>
</reference>
<evidence type="ECO:0000256" key="1">
    <source>
        <dbReference type="SAM" id="SignalP"/>
    </source>
</evidence>
<accession>A0AAV8ZY21</accession>
<protein>
    <recommendedName>
        <fullName evidence="4">DDE Tnp4 domain-containing protein</fullName>
    </recommendedName>
</protein>
<feature type="chain" id="PRO_5043384335" description="DDE Tnp4 domain-containing protein" evidence="1">
    <location>
        <begin position="23"/>
        <end position="143"/>
    </location>
</feature>
<name>A0AAV8ZY21_9CUCU</name>
<evidence type="ECO:0008006" key="4">
    <source>
        <dbReference type="Google" id="ProtNLM"/>
    </source>
</evidence>
<feature type="signal peptide" evidence="1">
    <location>
        <begin position="1"/>
        <end position="22"/>
    </location>
</feature>
<proteinExistence type="predicted"/>
<sequence length="143" mass="15856">MKNTALTPVEMVLVTLRFLATGSILQIIGDFNGIDKSTASQQDKDTKLNRKIFLGYSRRFPVSALGIHLDVNKVEAIVVACAVLHNIACQVDEPELQVDQDVEDAIQVANCLNLDDPPDIHIGFNMNNVARYNLITQYFQGLL</sequence>
<evidence type="ECO:0000313" key="3">
    <source>
        <dbReference type="Proteomes" id="UP001162156"/>
    </source>
</evidence>
<keyword evidence="3" id="KW-1185">Reference proteome</keyword>
<keyword evidence="1" id="KW-0732">Signal</keyword>
<evidence type="ECO:0000313" key="2">
    <source>
        <dbReference type="EMBL" id="KAJ8972770.1"/>
    </source>
</evidence>
<dbReference type="EMBL" id="JANEYF010000017">
    <property type="protein sequence ID" value="KAJ8972770.1"/>
    <property type="molecule type" value="Genomic_DNA"/>
</dbReference>
<dbReference type="Proteomes" id="UP001162156">
    <property type="component" value="Unassembled WGS sequence"/>
</dbReference>
<comment type="caution">
    <text evidence="2">The sequence shown here is derived from an EMBL/GenBank/DDBJ whole genome shotgun (WGS) entry which is preliminary data.</text>
</comment>
<dbReference type="AlphaFoldDB" id="A0AAV8ZY21"/>
<organism evidence="2 3">
    <name type="scientific">Rhamnusium bicolor</name>
    <dbReference type="NCBI Taxonomy" id="1586634"/>
    <lineage>
        <taxon>Eukaryota</taxon>
        <taxon>Metazoa</taxon>
        <taxon>Ecdysozoa</taxon>
        <taxon>Arthropoda</taxon>
        <taxon>Hexapoda</taxon>
        <taxon>Insecta</taxon>
        <taxon>Pterygota</taxon>
        <taxon>Neoptera</taxon>
        <taxon>Endopterygota</taxon>
        <taxon>Coleoptera</taxon>
        <taxon>Polyphaga</taxon>
        <taxon>Cucujiformia</taxon>
        <taxon>Chrysomeloidea</taxon>
        <taxon>Cerambycidae</taxon>
        <taxon>Lepturinae</taxon>
        <taxon>Rhagiini</taxon>
        <taxon>Rhamnusium</taxon>
    </lineage>
</organism>